<dbReference type="SUPFAM" id="SSF52343">
    <property type="entry name" value="Ferredoxin reductase-like, C-terminal NADP-linked domain"/>
    <property type="match status" value="1"/>
</dbReference>
<feature type="transmembrane region" description="Helical" evidence="2">
    <location>
        <begin position="124"/>
        <end position="144"/>
    </location>
</feature>
<dbReference type="AlphaFoldDB" id="A0A2P7YL43"/>
<dbReference type="EMBL" id="NHZQ01000419">
    <property type="protein sequence ID" value="PSK36687.1"/>
    <property type="molecule type" value="Genomic_DNA"/>
</dbReference>
<proteinExistence type="predicted"/>
<protein>
    <recommendedName>
        <fullName evidence="5">Integral membrane protein TmpA</fullName>
    </recommendedName>
</protein>
<comment type="caution">
    <text evidence="3">The sequence shown here is derived from an EMBL/GenBank/DDBJ whole genome shotgun (WGS) entry which is preliminary data.</text>
</comment>
<sequence length="543" mass="59729">MTTPPPPTDVASVKVPPAAIPNPNPDGSTAPPTTEAVIQTRHEISDGWQCVVSTPVYTRNSSLDDSAVSVDLEKGEKPKAIMGVSYEPNISTQEELKAVKDAAPLPQKPASRTWRFLRWNFFSVYRKAFTCVLTLNLVAIIVFLDQLNKNNSVATFQNAATAASANFLAAILIRNEHVINLLFWLVCSLPVWAPLSIRRRAAKVYSYGGVHSGCGLSGTIWYMVFAVLAMTQYPSGGPIETALAVTTGITLMLLVIILIFAHPALRMKLHNHFEATHRYGGWSAILVLWVQTMLLVISNAQNQQVNFGVALIKTPPFWLLVIITLLIIYPWTRLRSREVQVERLSKHATRLHFKYTDLETCMAIRLTDAPLMETHGFATIPNYKEAGKGYSVLVSNAGDWTNKIINNPPKKIWVKGAPTWGVMRVALMFKKVLVVATGSGIGPCLSLLQSYPEYPVRVLWSAQDPEKTYGQGIIKSVFRSDPNAVIVDTKKTGRPDLLALAYGMLVASECEAAVVISNPSVTRKVVYGLETRGVPAFGPIFDS</sequence>
<keyword evidence="4" id="KW-1185">Reference proteome</keyword>
<feature type="transmembrane region" description="Helical" evidence="2">
    <location>
        <begin position="179"/>
        <end position="197"/>
    </location>
</feature>
<feature type="transmembrane region" description="Helical" evidence="2">
    <location>
        <begin position="156"/>
        <end position="173"/>
    </location>
</feature>
<feature type="transmembrane region" description="Helical" evidence="2">
    <location>
        <begin position="277"/>
        <end position="297"/>
    </location>
</feature>
<keyword evidence="2" id="KW-0812">Transmembrane</keyword>
<dbReference type="InterPro" id="IPR052979">
    <property type="entry name" value="Adenylate-forming_domain"/>
</dbReference>
<keyword evidence="2" id="KW-0472">Membrane</keyword>
<evidence type="ECO:0000256" key="1">
    <source>
        <dbReference type="SAM" id="MobiDB-lite"/>
    </source>
</evidence>
<dbReference type="InterPro" id="IPR039261">
    <property type="entry name" value="FNR_nucleotide-bd"/>
</dbReference>
<organism evidence="3 4">
    <name type="scientific">Elsinoe australis</name>
    <dbReference type="NCBI Taxonomy" id="40998"/>
    <lineage>
        <taxon>Eukaryota</taxon>
        <taxon>Fungi</taxon>
        <taxon>Dikarya</taxon>
        <taxon>Ascomycota</taxon>
        <taxon>Pezizomycotina</taxon>
        <taxon>Dothideomycetes</taxon>
        <taxon>Dothideomycetidae</taxon>
        <taxon>Myriangiales</taxon>
        <taxon>Elsinoaceae</taxon>
        <taxon>Elsinoe</taxon>
    </lineage>
</organism>
<accession>A0A2P7YL43</accession>
<keyword evidence="2" id="KW-1133">Transmembrane helix</keyword>
<evidence type="ECO:0000313" key="4">
    <source>
        <dbReference type="Proteomes" id="UP000243723"/>
    </source>
</evidence>
<dbReference type="PANTHER" id="PTHR33927">
    <property type="entry name" value="TRANSMEMBRANE PROTEIN"/>
    <property type="match status" value="1"/>
</dbReference>
<feature type="transmembrane region" description="Helical" evidence="2">
    <location>
        <begin position="209"/>
        <end position="230"/>
    </location>
</feature>
<evidence type="ECO:0008006" key="5">
    <source>
        <dbReference type="Google" id="ProtNLM"/>
    </source>
</evidence>
<dbReference type="Proteomes" id="UP000243723">
    <property type="component" value="Unassembled WGS sequence"/>
</dbReference>
<evidence type="ECO:0000256" key="2">
    <source>
        <dbReference type="SAM" id="Phobius"/>
    </source>
</evidence>
<evidence type="ECO:0000313" key="3">
    <source>
        <dbReference type="EMBL" id="PSK36687.1"/>
    </source>
</evidence>
<feature type="transmembrane region" description="Helical" evidence="2">
    <location>
        <begin position="242"/>
        <end position="265"/>
    </location>
</feature>
<feature type="region of interest" description="Disordered" evidence="1">
    <location>
        <begin position="1"/>
        <end position="33"/>
    </location>
</feature>
<gene>
    <name evidence="3" type="ORF">B9Z65_1870</name>
</gene>
<dbReference type="PANTHER" id="PTHR33927:SF5">
    <property type="entry name" value="ENZYME, PUTATIVE (AFU_ORTHOLOGUE AFUA_8G01222)-RELATED"/>
    <property type="match status" value="1"/>
</dbReference>
<name>A0A2P7YL43_9PEZI</name>
<reference evidence="3 4" key="1">
    <citation type="submission" date="2017-05" db="EMBL/GenBank/DDBJ databases">
        <title>Draft genome sequence of Elsinoe australis.</title>
        <authorList>
            <person name="Cheng Q."/>
        </authorList>
    </citation>
    <scope>NUCLEOTIDE SEQUENCE [LARGE SCALE GENOMIC DNA]</scope>
    <source>
        <strain evidence="3 4">NL1</strain>
    </source>
</reference>
<dbReference type="OrthoDB" id="3142841at2759"/>